<dbReference type="GO" id="GO:0004077">
    <property type="term" value="F:biotin--[biotin carboxyl-carrier protein] ligase activity"/>
    <property type="evidence" value="ECO:0007669"/>
    <property type="project" value="UniProtKB-EC"/>
</dbReference>
<comment type="caution">
    <text evidence="8">The sequence shown here is derived from an EMBL/GenBank/DDBJ whole genome shotgun (WGS) entry which is preliminary data.</text>
</comment>
<dbReference type="NCBIfam" id="TIGR00121">
    <property type="entry name" value="birA_ligase"/>
    <property type="match status" value="1"/>
</dbReference>
<dbReference type="PANTHER" id="PTHR12835:SF5">
    <property type="entry name" value="BIOTIN--PROTEIN LIGASE"/>
    <property type="match status" value="1"/>
</dbReference>
<evidence type="ECO:0000256" key="6">
    <source>
        <dbReference type="ARBA" id="ARBA00047846"/>
    </source>
</evidence>
<evidence type="ECO:0000256" key="5">
    <source>
        <dbReference type="ARBA" id="ARBA00024227"/>
    </source>
</evidence>
<evidence type="ECO:0000259" key="7">
    <source>
        <dbReference type="PROSITE" id="PS51733"/>
    </source>
</evidence>
<dbReference type="InterPro" id="IPR004408">
    <property type="entry name" value="Biotin_CoA_COase_ligase"/>
</dbReference>
<dbReference type="STRING" id="1156395.DBT_0114"/>
<dbReference type="PANTHER" id="PTHR12835">
    <property type="entry name" value="BIOTIN PROTEIN LIGASE"/>
    <property type="match status" value="1"/>
</dbReference>
<dbReference type="SUPFAM" id="SSF50037">
    <property type="entry name" value="C-terminal domain of transcriptional repressors"/>
    <property type="match status" value="1"/>
</dbReference>
<dbReference type="InterPro" id="IPR004143">
    <property type="entry name" value="BPL_LPL_catalytic"/>
</dbReference>
<evidence type="ECO:0000256" key="1">
    <source>
        <dbReference type="ARBA" id="ARBA00022598"/>
    </source>
</evidence>
<evidence type="ECO:0000313" key="8">
    <source>
        <dbReference type="EMBL" id="OCC16297.1"/>
    </source>
</evidence>
<dbReference type="Pfam" id="PF03099">
    <property type="entry name" value="BPL_LplA_LipB"/>
    <property type="match status" value="1"/>
</dbReference>
<dbReference type="CDD" id="cd16442">
    <property type="entry name" value="BPL"/>
    <property type="match status" value="1"/>
</dbReference>
<dbReference type="OrthoDB" id="9807064at2"/>
<evidence type="ECO:0000256" key="3">
    <source>
        <dbReference type="ARBA" id="ARBA00022840"/>
    </source>
</evidence>
<organism evidence="8 9">
    <name type="scientific">Dissulfuribacter thermophilus</name>
    <dbReference type="NCBI Taxonomy" id="1156395"/>
    <lineage>
        <taxon>Bacteria</taxon>
        <taxon>Pseudomonadati</taxon>
        <taxon>Thermodesulfobacteriota</taxon>
        <taxon>Dissulfuribacteria</taxon>
        <taxon>Dissulfuribacterales</taxon>
        <taxon>Dissulfuribacteraceae</taxon>
        <taxon>Dissulfuribacter</taxon>
    </lineage>
</organism>
<dbReference type="GO" id="GO:0005737">
    <property type="term" value="C:cytoplasm"/>
    <property type="evidence" value="ECO:0007669"/>
    <property type="project" value="TreeGrafter"/>
</dbReference>
<dbReference type="InterPro" id="IPR008988">
    <property type="entry name" value="Transcriptional_repressor_C"/>
</dbReference>
<dbReference type="GO" id="GO:0005524">
    <property type="term" value="F:ATP binding"/>
    <property type="evidence" value="ECO:0007669"/>
    <property type="project" value="UniProtKB-KW"/>
</dbReference>
<reference evidence="8 9" key="1">
    <citation type="submission" date="2016-06" db="EMBL/GenBank/DDBJ databases">
        <title>Respiratory ammonification of nitrate coupled to the oxidation of elemental sulfur in deep-sea autotrophic thermophilic bacteria.</title>
        <authorList>
            <person name="Slobodkina G.B."/>
            <person name="Mardanov A.V."/>
            <person name="Ravin N.V."/>
            <person name="Frolova A.A."/>
            <person name="Viryasiv M.B."/>
            <person name="Chernyh N.A."/>
            <person name="Bonch-Osmolovskaya E.A."/>
            <person name="Slobodkin A.I."/>
        </authorList>
    </citation>
    <scope>NUCLEOTIDE SEQUENCE [LARGE SCALE GENOMIC DNA]</scope>
    <source>
        <strain evidence="8 9">S69</strain>
    </source>
</reference>
<dbReference type="Proteomes" id="UP000093080">
    <property type="component" value="Unassembled WGS sequence"/>
</dbReference>
<feature type="domain" description="BPL/LPL catalytic" evidence="7">
    <location>
        <begin position="8"/>
        <end position="195"/>
    </location>
</feature>
<dbReference type="AlphaFoldDB" id="A0A1B9F8N3"/>
<evidence type="ECO:0000313" key="9">
    <source>
        <dbReference type="Proteomes" id="UP000093080"/>
    </source>
</evidence>
<protein>
    <recommendedName>
        <fullName evidence="5">biotin--[biotin carboxyl-carrier protein] ligase</fullName>
        <ecNumber evidence="5">6.3.4.15</ecNumber>
    </recommendedName>
</protein>
<evidence type="ECO:0000256" key="4">
    <source>
        <dbReference type="ARBA" id="ARBA00023267"/>
    </source>
</evidence>
<gene>
    <name evidence="8" type="ORF">DBT_0114</name>
</gene>
<dbReference type="PROSITE" id="PS51733">
    <property type="entry name" value="BPL_LPL_CATALYTIC"/>
    <property type="match status" value="1"/>
</dbReference>
<dbReference type="EC" id="6.3.4.15" evidence="5"/>
<keyword evidence="2" id="KW-0547">Nucleotide-binding</keyword>
<comment type="catalytic activity">
    <reaction evidence="6">
        <text>biotin + L-lysyl-[protein] + ATP = N(6)-biotinyl-L-lysyl-[protein] + AMP + diphosphate + H(+)</text>
        <dbReference type="Rhea" id="RHEA:11756"/>
        <dbReference type="Rhea" id="RHEA-COMP:9752"/>
        <dbReference type="Rhea" id="RHEA-COMP:10505"/>
        <dbReference type="ChEBI" id="CHEBI:15378"/>
        <dbReference type="ChEBI" id="CHEBI:29969"/>
        <dbReference type="ChEBI" id="CHEBI:30616"/>
        <dbReference type="ChEBI" id="CHEBI:33019"/>
        <dbReference type="ChEBI" id="CHEBI:57586"/>
        <dbReference type="ChEBI" id="CHEBI:83144"/>
        <dbReference type="ChEBI" id="CHEBI:456215"/>
        <dbReference type="EC" id="6.3.4.15"/>
    </reaction>
</comment>
<dbReference type="InterPro" id="IPR003142">
    <property type="entry name" value="BPL_C"/>
</dbReference>
<proteinExistence type="predicted"/>
<keyword evidence="9" id="KW-1185">Reference proteome</keyword>
<name>A0A1B9F8N3_9BACT</name>
<dbReference type="Gene3D" id="2.30.30.100">
    <property type="match status" value="1"/>
</dbReference>
<keyword evidence="1 8" id="KW-0436">Ligase</keyword>
<dbReference type="RefSeq" id="WP_067615383.1">
    <property type="nucleotide sequence ID" value="NZ_MAGO01000001.1"/>
</dbReference>
<dbReference type="EMBL" id="MAGO01000001">
    <property type="protein sequence ID" value="OCC16297.1"/>
    <property type="molecule type" value="Genomic_DNA"/>
</dbReference>
<sequence length="259" mass="28626">MNQIKIIPFNKARVHVGRWLLHLNKVESTNSLALNDPELLKKDGLVILADIQTKGRGRKARNWISHIPGNLYFSCTIHDNTASPIISTIPLIAGISLHHALTEIGVPCVSIKWPNDILIKGRKVAGILVEAKSEKRLTTIVVGIGLNIRGTLEDYPNDLQEKITTLEREGINNVDKMYLLSLILDHLDRQISDYIVKGSSYIYSKWESLSSSIGKKVIVTCNDSAISGDIVGLSRKGFLLIKADNGNVIEIVDGDVKFV</sequence>
<dbReference type="Gene3D" id="3.30.930.10">
    <property type="entry name" value="Bira Bifunctional Protein, Domain 2"/>
    <property type="match status" value="1"/>
</dbReference>
<accession>A0A1B9F8N3</accession>
<keyword evidence="4" id="KW-0092">Biotin</keyword>
<dbReference type="SUPFAM" id="SSF55681">
    <property type="entry name" value="Class II aaRS and biotin synthetases"/>
    <property type="match status" value="1"/>
</dbReference>
<dbReference type="InterPro" id="IPR045864">
    <property type="entry name" value="aa-tRNA-synth_II/BPL/LPL"/>
</dbReference>
<evidence type="ECO:0000256" key="2">
    <source>
        <dbReference type="ARBA" id="ARBA00022741"/>
    </source>
</evidence>
<keyword evidence="3" id="KW-0067">ATP-binding</keyword>
<dbReference type="Pfam" id="PF02237">
    <property type="entry name" value="BPL_C"/>
    <property type="match status" value="1"/>
</dbReference>